<organism evidence="1 2">
    <name type="scientific">Heliobacterium chlorum</name>
    <dbReference type="NCBI Taxonomy" id="2698"/>
    <lineage>
        <taxon>Bacteria</taxon>
        <taxon>Bacillati</taxon>
        <taxon>Bacillota</taxon>
        <taxon>Clostridia</taxon>
        <taxon>Eubacteriales</taxon>
        <taxon>Heliobacteriaceae</taxon>
        <taxon>Heliobacterium</taxon>
    </lineage>
</organism>
<dbReference type="EMBL" id="JACVHF010000001">
    <property type="protein sequence ID" value="MBC9783471.1"/>
    <property type="molecule type" value="Genomic_DNA"/>
</dbReference>
<name>A0ABR7T1S1_HELCL</name>
<keyword evidence="2" id="KW-1185">Reference proteome</keyword>
<reference evidence="1 2" key="1">
    <citation type="submission" date="2020-07" db="EMBL/GenBank/DDBJ databases">
        <title>Draft whole-genome sequence of Heliobacterium chlorum DSM 3682, type strain.</title>
        <authorList>
            <person name="Kyndt J.A."/>
            <person name="Meyer T.E."/>
            <person name="Imhoff J.F."/>
        </authorList>
    </citation>
    <scope>NUCLEOTIDE SEQUENCE [LARGE SCALE GENOMIC DNA]</scope>
    <source>
        <strain evidence="1 2">DSM 3682</strain>
    </source>
</reference>
<protein>
    <submittedName>
        <fullName evidence="1">Uncharacterized protein</fullName>
    </submittedName>
</protein>
<evidence type="ECO:0000313" key="1">
    <source>
        <dbReference type="EMBL" id="MBC9783471.1"/>
    </source>
</evidence>
<dbReference type="Proteomes" id="UP000617402">
    <property type="component" value="Unassembled WGS sequence"/>
</dbReference>
<evidence type="ECO:0000313" key="2">
    <source>
        <dbReference type="Proteomes" id="UP000617402"/>
    </source>
</evidence>
<proteinExistence type="predicted"/>
<sequence length="111" mass="13053">MIMASEKNKIPYRRKGLAYADGDLWVDWSKKAGFNEITLEESLFRQHFAGVKDFLYSIRRTGESDASNGPLQYQRRTLLDMQSIYEKHFQDELGVYCTYHPLFVSVCKKFK</sequence>
<comment type="caution">
    <text evidence="1">The sequence shown here is derived from an EMBL/GenBank/DDBJ whole genome shotgun (WGS) entry which is preliminary data.</text>
</comment>
<accession>A0ABR7T1S1</accession>
<gene>
    <name evidence="1" type="ORF">H1S01_02950</name>
</gene>